<organism evidence="2 3">
    <name type="scientific">candidate division MSBL1 archaeon SCGC-AAA259E19</name>
    <dbReference type="NCBI Taxonomy" id="1698264"/>
    <lineage>
        <taxon>Archaea</taxon>
        <taxon>Methanobacteriati</taxon>
        <taxon>Methanobacteriota</taxon>
        <taxon>candidate division MSBL1</taxon>
    </lineage>
</organism>
<dbReference type="EMBL" id="LHXO01000152">
    <property type="protein sequence ID" value="KXA92527.1"/>
    <property type="molecule type" value="Genomic_DNA"/>
</dbReference>
<sequence length="282" mass="33264">MILEKLKSIFGGEEERKEAEKPVGKEELSIEEIRERATREKNLSKRETKNNLQPTLEKISNVREKIDELRRDLKSAEPSEEVHPNIYKSAREAQRLLLKKIGRASNEMKVPSDSDWNSLLDFNRDLQNAGNLLRNSIISHGNQVSTLFEGEVNKLKSLTDTLKSLSKELNTALRKRKLKLDDFDEFLNDISERDELVDEKDNIKSKISDLENRRKNVEENLNKKENSLESLKKSSRFEELKQSEQKRKEYERRKKRIRRKINSTISDLFRPLRKMNKMIERD</sequence>
<feature type="non-terminal residue" evidence="2">
    <location>
        <position position="282"/>
    </location>
</feature>
<gene>
    <name evidence="2" type="ORF">AKJ65_07425</name>
</gene>
<keyword evidence="3" id="KW-1185">Reference proteome</keyword>
<dbReference type="Proteomes" id="UP000070284">
    <property type="component" value="Unassembled WGS sequence"/>
</dbReference>
<protein>
    <submittedName>
        <fullName evidence="2">Uncharacterized protein</fullName>
    </submittedName>
</protein>
<name>A0A133UE78_9EURY</name>
<evidence type="ECO:0000256" key="1">
    <source>
        <dbReference type="SAM" id="MobiDB-lite"/>
    </source>
</evidence>
<reference evidence="2 3" key="1">
    <citation type="journal article" date="2016" name="Sci. Rep.">
        <title>Metabolic traits of an uncultured archaeal lineage -MSBL1- from brine pools of the Red Sea.</title>
        <authorList>
            <person name="Mwirichia R."/>
            <person name="Alam I."/>
            <person name="Rashid M."/>
            <person name="Vinu M."/>
            <person name="Ba-Alawi W."/>
            <person name="Anthony Kamau A."/>
            <person name="Kamanda Ngugi D."/>
            <person name="Goker M."/>
            <person name="Klenk H.P."/>
            <person name="Bajic V."/>
            <person name="Stingl U."/>
        </authorList>
    </citation>
    <scope>NUCLEOTIDE SEQUENCE [LARGE SCALE GENOMIC DNA]</scope>
    <source>
        <strain evidence="2">SCGC-AAA259E19</strain>
    </source>
</reference>
<comment type="caution">
    <text evidence="2">The sequence shown here is derived from an EMBL/GenBank/DDBJ whole genome shotgun (WGS) entry which is preliminary data.</text>
</comment>
<feature type="compositionally biased region" description="Basic and acidic residues" evidence="1">
    <location>
        <begin position="234"/>
        <end position="252"/>
    </location>
</feature>
<dbReference type="AlphaFoldDB" id="A0A133UE78"/>
<feature type="region of interest" description="Disordered" evidence="1">
    <location>
        <begin position="234"/>
        <end position="255"/>
    </location>
</feature>
<accession>A0A133UE78</accession>
<proteinExistence type="predicted"/>
<feature type="region of interest" description="Disordered" evidence="1">
    <location>
        <begin position="1"/>
        <end position="27"/>
    </location>
</feature>
<evidence type="ECO:0000313" key="3">
    <source>
        <dbReference type="Proteomes" id="UP000070284"/>
    </source>
</evidence>
<evidence type="ECO:0000313" key="2">
    <source>
        <dbReference type="EMBL" id="KXA92527.1"/>
    </source>
</evidence>
<dbReference type="Gene3D" id="1.10.287.1490">
    <property type="match status" value="1"/>
</dbReference>